<protein>
    <submittedName>
        <fullName evidence="2">Uncharacterized protein</fullName>
    </submittedName>
</protein>
<organism evidence="2 3">
    <name type="scientific">Nostocoides vanveenii</name>
    <dbReference type="NCBI Taxonomy" id="330835"/>
    <lineage>
        <taxon>Bacteria</taxon>
        <taxon>Bacillati</taxon>
        <taxon>Actinomycetota</taxon>
        <taxon>Actinomycetes</taxon>
        <taxon>Micrococcales</taxon>
        <taxon>Intrasporangiaceae</taxon>
        <taxon>Nostocoides</taxon>
    </lineage>
</organism>
<gene>
    <name evidence="2" type="ORF">GCM10009810_31420</name>
</gene>
<evidence type="ECO:0000256" key="1">
    <source>
        <dbReference type="SAM" id="MobiDB-lite"/>
    </source>
</evidence>
<accession>A0ABN2L0W5</accession>
<feature type="region of interest" description="Disordered" evidence="1">
    <location>
        <begin position="1"/>
        <end position="26"/>
    </location>
</feature>
<sequence>MPSSGPSGRRAGPTPGRALHRRDGAYLDHPGELRARVDVGPSTLAALDPARIYASPLLDRLL</sequence>
<keyword evidence="3" id="KW-1185">Reference proteome</keyword>
<dbReference type="InterPro" id="IPR016171">
    <property type="entry name" value="Vanillyl_alc_oxidase_C-sub2"/>
</dbReference>
<reference evidence="2 3" key="1">
    <citation type="journal article" date="2019" name="Int. J. Syst. Evol. Microbiol.">
        <title>The Global Catalogue of Microorganisms (GCM) 10K type strain sequencing project: providing services to taxonomists for standard genome sequencing and annotation.</title>
        <authorList>
            <consortium name="The Broad Institute Genomics Platform"/>
            <consortium name="The Broad Institute Genome Sequencing Center for Infectious Disease"/>
            <person name="Wu L."/>
            <person name="Ma J."/>
        </authorList>
    </citation>
    <scope>NUCLEOTIDE SEQUENCE [LARGE SCALE GENOMIC DNA]</scope>
    <source>
        <strain evidence="2 3">JCM 15591</strain>
    </source>
</reference>
<dbReference type="Proteomes" id="UP001501475">
    <property type="component" value="Unassembled WGS sequence"/>
</dbReference>
<dbReference type="EMBL" id="BAAAPN010000085">
    <property type="protein sequence ID" value="GAA1771397.1"/>
    <property type="molecule type" value="Genomic_DNA"/>
</dbReference>
<evidence type="ECO:0000313" key="3">
    <source>
        <dbReference type="Proteomes" id="UP001501475"/>
    </source>
</evidence>
<dbReference type="Gene3D" id="1.10.45.10">
    <property type="entry name" value="Vanillyl-alcohol Oxidase, Chain A, domain 4"/>
    <property type="match status" value="1"/>
</dbReference>
<evidence type="ECO:0000313" key="2">
    <source>
        <dbReference type="EMBL" id="GAA1771397.1"/>
    </source>
</evidence>
<comment type="caution">
    <text evidence="2">The sequence shown here is derived from an EMBL/GenBank/DDBJ whole genome shotgun (WGS) entry which is preliminary data.</text>
</comment>
<proteinExistence type="predicted"/>
<name>A0ABN2L0W5_9MICO</name>